<organism evidence="1 2">
    <name type="scientific">Bauhinia variegata</name>
    <name type="common">Purple orchid tree</name>
    <name type="synonym">Phanera variegata</name>
    <dbReference type="NCBI Taxonomy" id="167791"/>
    <lineage>
        <taxon>Eukaryota</taxon>
        <taxon>Viridiplantae</taxon>
        <taxon>Streptophyta</taxon>
        <taxon>Embryophyta</taxon>
        <taxon>Tracheophyta</taxon>
        <taxon>Spermatophyta</taxon>
        <taxon>Magnoliopsida</taxon>
        <taxon>eudicotyledons</taxon>
        <taxon>Gunneridae</taxon>
        <taxon>Pentapetalae</taxon>
        <taxon>rosids</taxon>
        <taxon>fabids</taxon>
        <taxon>Fabales</taxon>
        <taxon>Fabaceae</taxon>
        <taxon>Cercidoideae</taxon>
        <taxon>Cercideae</taxon>
        <taxon>Bauhiniinae</taxon>
        <taxon>Bauhinia</taxon>
    </lineage>
</organism>
<name>A0ACB9QCQ9_BAUVA</name>
<evidence type="ECO:0000313" key="2">
    <source>
        <dbReference type="Proteomes" id="UP000828941"/>
    </source>
</evidence>
<gene>
    <name evidence="1" type="ORF">L6164_001695</name>
</gene>
<comment type="caution">
    <text evidence="1">The sequence shown here is derived from an EMBL/GenBank/DDBJ whole genome shotgun (WGS) entry which is preliminary data.</text>
</comment>
<dbReference type="EMBL" id="CM039426">
    <property type="protein sequence ID" value="KAI4357767.1"/>
    <property type="molecule type" value="Genomic_DNA"/>
</dbReference>
<proteinExistence type="predicted"/>
<protein>
    <submittedName>
        <fullName evidence="1">Uncharacterized protein</fullName>
    </submittedName>
</protein>
<accession>A0ACB9QCQ9</accession>
<evidence type="ECO:0000313" key="1">
    <source>
        <dbReference type="EMBL" id="KAI4357767.1"/>
    </source>
</evidence>
<dbReference type="Proteomes" id="UP000828941">
    <property type="component" value="Chromosome 1"/>
</dbReference>
<reference evidence="1 2" key="1">
    <citation type="journal article" date="2022" name="DNA Res.">
        <title>Chromosomal-level genome assembly of the orchid tree Bauhinia variegata (Leguminosae; Cercidoideae) supports the allotetraploid origin hypothesis of Bauhinia.</title>
        <authorList>
            <person name="Zhong Y."/>
            <person name="Chen Y."/>
            <person name="Zheng D."/>
            <person name="Pang J."/>
            <person name="Liu Y."/>
            <person name="Luo S."/>
            <person name="Meng S."/>
            <person name="Qian L."/>
            <person name="Wei D."/>
            <person name="Dai S."/>
            <person name="Zhou R."/>
        </authorList>
    </citation>
    <scope>NUCLEOTIDE SEQUENCE [LARGE SCALE GENOMIC DNA]</scope>
    <source>
        <strain evidence="1">BV-YZ2020</strain>
    </source>
</reference>
<keyword evidence="2" id="KW-1185">Reference proteome</keyword>
<sequence length="173" mass="19453">MFKSKIQLPIQYPHDPMLFPDPNYDLFKALTSRLYIEVELPVECQHCHETTDTCLYNGTFSCATSAAAKEKKWIWKVIVGSVIAGALGMIIIALIIHRRRATSSAFKYQSRNISGHPPSNGDLECSGIFFGIPVFSYKEPEEATNNFDPARELGNGGFGIVYYDRQLTLLFSH</sequence>